<evidence type="ECO:0000313" key="9">
    <source>
        <dbReference type="EMBL" id="GMR57481.1"/>
    </source>
</evidence>
<reference evidence="10" key="1">
    <citation type="submission" date="2022-10" db="EMBL/GenBank/DDBJ databases">
        <title>Genome assembly of Pristionchus species.</title>
        <authorList>
            <person name="Yoshida K."/>
            <person name="Sommer R.J."/>
        </authorList>
    </citation>
    <scope>NUCLEOTIDE SEQUENCE [LARGE SCALE GENOMIC DNA]</scope>
    <source>
        <strain evidence="10">RS5460</strain>
    </source>
</reference>
<sequence>MATLMQSMLNSAVYAKSLRLSPSSRASTTDGDVMNLVIGDVESMFDAFRLMHNLISAPLQFIFAFGQLWRTLGPATIAALTVTAIMIPLNHWVWTKKIEIQGERGRVRGERIKTCTEMLSGMKVIKLYAWESAFEEKIEKLRKEEV</sequence>
<dbReference type="InterPro" id="IPR011527">
    <property type="entry name" value="ABC1_TM_dom"/>
</dbReference>
<dbReference type="SUPFAM" id="SSF90123">
    <property type="entry name" value="ABC transporter transmembrane region"/>
    <property type="match status" value="1"/>
</dbReference>
<evidence type="ECO:0000259" key="8">
    <source>
        <dbReference type="PROSITE" id="PS50929"/>
    </source>
</evidence>
<evidence type="ECO:0000256" key="7">
    <source>
        <dbReference type="SAM" id="Phobius"/>
    </source>
</evidence>
<keyword evidence="3" id="KW-0547">Nucleotide-binding</keyword>
<accession>A0AAN5ICA8</accession>
<comment type="caution">
    <text evidence="9">The sequence shown here is derived from an EMBL/GenBank/DDBJ whole genome shotgun (WGS) entry which is preliminary data.</text>
</comment>
<keyword evidence="4" id="KW-0067">ATP-binding</keyword>
<protein>
    <recommendedName>
        <fullName evidence="8">ABC transmembrane type-1 domain-containing protein</fullName>
    </recommendedName>
</protein>
<keyword evidence="5 7" id="KW-1133">Transmembrane helix</keyword>
<dbReference type="PANTHER" id="PTHR24223:SF415">
    <property type="entry name" value="FI20190P1"/>
    <property type="match status" value="1"/>
</dbReference>
<organism evidence="9 10">
    <name type="scientific">Pristionchus mayeri</name>
    <dbReference type="NCBI Taxonomy" id="1317129"/>
    <lineage>
        <taxon>Eukaryota</taxon>
        <taxon>Metazoa</taxon>
        <taxon>Ecdysozoa</taxon>
        <taxon>Nematoda</taxon>
        <taxon>Chromadorea</taxon>
        <taxon>Rhabditida</taxon>
        <taxon>Rhabditina</taxon>
        <taxon>Diplogasteromorpha</taxon>
        <taxon>Diplogasteroidea</taxon>
        <taxon>Neodiplogasteridae</taxon>
        <taxon>Pristionchus</taxon>
    </lineage>
</organism>
<dbReference type="Proteomes" id="UP001328107">
    <property type="component" value="Unassembled WGS sequence"/>
</dbReference>
<dbReference type="Gene3D" id="1.20.1560.10">
    <property type="entry name" value="ABC transporter type 1, transmembrane domain"/>
    <property type="match status" value="1"/>
</dbReference>
<dbReference type="GO" id="GO:0016020">
    <property type="term" value="C:membrane"/>
    <property type="evidence" value="ECO:0007669"/>
    <property type="project" value="InterPro"/>
</dbReference>
<keyword evidence="1" id="KW-0813">Transport</keyword>
<evidence type="ECO:0000256" key="2">
    <source>
        <dbReference type="ARBA" id="ARBA00022692"/>
    </source>
</evidence>
<evidence type="ECO:0000256" key="4">
    <source>
        <dbReference type="ARBA" id="ARBA00022840"/>
    </source>
</evidence>
<feature type="non-terminal residue" evidence="9">
    <location>
        <position position="146"/>
    </location>
</feature>
<feature type="domain" description="ABC transmembrane type-1" evidence="8">
    <location>
        <begin position="1"/>
        <end position="146"/>
    </location>
</feature>
<keyword evidence="6 7" id="KW-0472">Membrane</keyword>
<dbReference type="PROSITE" id="PS50929">
    <property type="entry name" value="ABC_TM1F"/>
    <property type="match status" value="1"/>
</dbReference>
<evidence type="ECO:0000256" key="5">
    <source>
        <dbReference type="ARBA" id="ARBA00022989"/>
    </source>
</evidence>
<gene>
    <name evidence="9" type="ORF">PMAYCL1PPCAC_27676</name>
</gene>
<dbReference type="InterPro" id="IPR036640">
    <property type="entry name" value="ABC1_TM_sf"/>
</dbReference>
<keyword evidence="2 7" id="KW-0812">Transmembrane</keyword>
<name>A0AAN5ICA8_9BILA</name>
<dbReference type="EMBL" id="BTRK01000006">
    <property type="protein sequence ID" value="GMR57481.1"/>
    <property type="molecule type" value="Genomic_DNA"/>
</dbReference>
<proteinExistence type="predicted"/>
<dbReference type="AlphaFoldDB" id="A0AAN5ICA8"/>
<dbReference type="GO" id="GO:0005524">
    <property type="term" value="F:ATP binding"/>
    <property type="evidence" value="ECO:0007669"/>
    <property type="project" value="UniProtKB-KW"/>
</dbReference>
<dbReference type="GO" id="GO:0140359">
    <property type="term" value="F:ABC-type transporter activity"/>
    <property type="evidence" value="ECO:0007669"/>
    <property type="project" value="InterPro"/>
</dbReference>
<feature type="transmembrane region" description="Helical" evidence="7">
    <location>
        <begin position="75"/>
        <end position="94"/>
    </location>
</feature>
<dbReference type="Pfam" id="PF00664">
    <property type="entry name" value="ABC_membrane"/>
    <property type="match status" value="1"/>
</dbReference>
<dbReference type="InterPro" id="IPR050173">
    <property type="entry name" value="ABC_transporter_C-like"/>
</dbReference>
<evidence type="ECO:0000313" key="10">
    <source>
        <dbReference type="Proteomes" id="UP001328107"/>
    </source>
</evidence>
<evidence type="ECO:0000256" key="1">
    <source>
        <dbReference type="ARBA" id="ARBA00022448"/>
    </source>
</evidence>
<evidence type="ECO:0000256" key="3">
    <source>
        <dbReference type="ARBA" id="ARBA00022741"/>
    </source>
</evidence>
<keyword evidence="10" id="KW-1185">Reference proteome</keyword>
<dbReference type="PANTHER" id="PTHR24223">
    <property type="entry name" value="ATP-BINDING CASSETTE SUB-FAMILY C"/>
    <property type="match status" value="1"/>
</dbReference>
<evidence type="ECO:0000256" key="6">
    <source>
        <dbReference type="ARBA" id="ARBA00023136"/>
    </source>
</evidence>